<dbReference type="EMBL" id="ACKX01000117">
    <property type="protein sequence ID" value="EEJ51550.1"/>
    <property type="molecule type" value="Genomic_DNA"/>
</dbReference>
<keyword evidence="11" id="KW-0489">Methyltransferase</keyword>
<keyword evidence="4 7" id="KW-0808">Transferase</keyword>
<feature type="domain" description="GCVT N-terminal" evidence="9">
    <location>
        <begin position="24"/>
        <end position="282"/>
    </location>
</feature>
<comment type="caution">
    <text evidence="11">The sequence shown here is derived from an EMBL/GenBank/DDBJ whole genome shotgun (WGS) entry which is preliminary data.</text>
</comment>
<keyword evidence="3 7" id="KW-0032">Aminotransferase</keyword>
<comment type="subunit">
    <text evidence="7">The glycine cleavage system is composed of four proteins: P, T, L and H.</text>
</comment>
<dbReference type="FunCoup" id="C2KXF8">
    <property type="interactions" value="323"/>
</dbReference>
<dbReference type="Gene3D" id="4.10.1250.10">
    <property type="entry name" value="Aminomethyltransferase fragment"/>
    <property type="match status" value="1"/>
</dbReference>
<dbReference type="InterPro" id="IPR013977">
    <property type="entry name" value="GcvT_C"/>
</dbReference>
<dbReference type="Pfam" id="PF08669">
    <property type="entry name" value="GCV_T_C"/>
    <property type="match status" value="1"/>
</dbReference>
<evidence type="ECO:0000256" key="5">
    <source>
        <dbReference type="ARBA" id="ARBA00031395"/>
    </source>
</evidence>
<accession>C2KXF8</accession>
<evidence type="ECO:0000313" key="12">
    <source>
        <dbReference type="Proteomes" id="UP000004121"/>
    </source>
</evidence>
<dbReference type="AlphaFoldDB" id="C2KXF8"/>
<dbReference type="FunFam" id="2.40.30.110:FF:000003">
    <property type="entry name" value="Aminomethyltransferase"/>
    <property type="match status" value="1"/>
</dbReference>
<dbReference type="SUPFAM" id="SSF103025">
    <property type="entry name" value="Folate-binding domain"/>
    <property type="match status" value="1"/>
</dbReference>
<dbReference type="GO" id="GO:0008168">
    <property type="term" value="F:methyltransferase activity"/>
    <property type="evidence" value="ECO:0007669"/>
    <property type="project" value="UniProtKB-KW"/>
</dbReference>
<feature type="binding site" evidence="8">
    <location>
        <position position="215"/>
    </location>
    <ligand>
        <name>substrate</name>
    </ligand>
</feature>
<comment type="function">
    <text evidence="7">The glycine cleavage system catalyzes the degradation of glycine.</text>
</comment>
<evidence type="ECO:0000259" key="9">
    <source>
        <dbReference type="Pfam" id="PF01571"/>
    </source>
</evidence>
<gene>
    <name evidence="7 11" type="primary">gcvT</name>
    <name evidence="11" type="ORF">HMPREF6123_1177</name>
</gene>
<dbReference type="eggNOG" id="COG0404">
    <property type="taxonomic scope" value="Bacteria"/>
</dbReference>
<keyword evidence="12" id="KW-1185">Reference proteome</keyword>
<dbReference type="HAMAP" id="MF_00259">
    <property type="entry name" value="GcvT"/>
    <property type="match status" value="1"/>
</dbReference>
<evidence type="ECO:0000256" key="3">
    <source>
        <dbReference type="ARBA" id="ARBA00022576"/>
    </source>
</evidence>
<dbReference type="EC" id="2.1.2.10" evidence="2 7"/>
<dbReference type="Proteomes" id="UP000004121">
    <property type="component" value="Unassembled WGS sequence"/>
</dbReference>
<organism evidence="11 12">
    <name type="scientific">Oribacterium sinus F0268</name>
    <dbReference type="NCBI Taxonomy" id="585501"/>
    <lineage>
        <taxon>Bacteria</taxon>
        <taxon>Bacillati</taxon>
        <taxon>Bacillota</taxon>
        <taxon>Clostridia</taxon>
        <taxon>Lachnospirales</taxon>
        <taxon>Lachnospiraceae</taxon>
        <taxon>Oribacterium</taxon>
    </lineage>
</organism>
<evidence type="ECO:0000256" key="1">
    <source>
        <dbReference type="ARBA" id="ARBA00008609"/>
    </source>
</evidence>
<dbReference type="Gene3D" id="2.40.30.110">
    <property type="entry name" value="Aminomethyltransferase beta-barrel domains"/>
    <property type="match status" value="1"/>
</dbReference>
<dbReference type="GO" id="GO:0005829">
    <property type="term" value="C:cytosol"/>
    <property type="evidence" value="ECO:0007669"/>
    <property type="project" value="TreeGrafter"/>
</dbReference>
<dbReference type="FunFam" id="4.10.1250.10:FF:000001">
    <property type="entry name" value="Aminomethyltransferase"/>
    <property type="match status" value="1"/>
</dbReference>
<dbReference type="InterPro" id="IPR006223">
    <property type="entry name" value="GcvT"/>
</dbReference>
<evidence type="ECO:0000256" key="7">
    <source>
        <dbReference type="HAMAP-Rule" id="MF_00259"/>
    </source>
</evidence>
<evidence type="ECO:0000313" key="11">
    <source>
        <dbReference type="EMBL" id="EEJ51550.1"/>
    </source>
</evidence>
<dbReference type="HOGENOM" id="CLU_007884_10_2_9"/>
<comment type="catalytic activity">
    <reaction evidence="6 7">
        <text>N(6)-[(R)-S(8)-aminomethyldihydrolipoyl]-L-lysyl-[protein] + (6S)-5,6,7,8-tetrahydrofolate = N(6)-[(R)-dihydrolipoyl]-L-lysyl-[protein] + (6R)-5,10-methylene-5,6,7,8-tetrahydrofolate + NH4(+)</text>
        <dbReference type="Rhea" id="RHEA:16945"/>
        <dbReference type="Rhea" id="RHEA-COMP:10475"/>
        <dbReference type="Rhea" id="RHEA-COMP:10492"/>
        <dbReference type="ChEBI" id="CHEBI:15636"/>
        <dbReference type="ChEBI" id="CHEBI:28938"/>
        <dbReference type="ChEBI" id="CHEBI:57453"/>
        <dbReference type="ChEBI" id="CHEBI:83100"/>
        <dbReference type="ChEBI" id="CHEBI:83143"/>
        <dbReference type="EC" id="2.1.2.10"/>
    </reaction>
</comment>
<dbReference type="GO" id="GO:0019464">
    <property type="term" value="P:glycine decarboxylation via glycine cleavage system"/>
    <property type="evidence" value="ECO:0007669"/>
    <property type="project" value="UniProtKB-UniRule"/>
</dbReference>
<comment type="similarity">
    <text evidence="1 7">Belongs to the GcvT family.</text>
</comment>
<dbReference type="InterPro" id="IPR027266">
    <property type="entry name" value="TrmE/GcvT-like"/>
</dbReference>
<dbReference type="GO" id="GO:0004047">
    <property type="term" value="F:aminomethyltransferase activity"/>
    <property type="evidence" value="ECO:0007669"/>
    <property type="project" value="UniProtKB-UniRule"/>
</dbReference>
<dbReference type="Gene3D" id="3.30.70.1400">
    <property type="entry name" value="Aminomethyltransferase beta-barrel domains"/>
    <property type="match status" value="1"/>
</dbReference>
<evidence type="ECO:0000259" key="10">
    <source>
        <dbReference type="Pfam" id="PF08669"/>
    </source>
</evidence>
<dbReference type="Gene3D" id="3.30.1360.120">
    <property type="entry name" value="Probable tRNA modification gtpase trme, domain 1"/>
    <property type="match status" value="1"/>
</dbReference>
<dbReference type="GO" id="GO:0032259">
    <property type="term" value="P:methylation"/>
    <property type="evidence" value="ECO:0007669"/>
    <property type="project" value="UniProtKB-KW"/>
</dbReference>
<dbReference type="SUPFAM" id="SSF101790">
    <property type="entry name" value="Aminomethyltransferase beta-barrel domain"/>
    <property type="match status" value="1"/>
</dbReference>
<dbReference type="FunFam" id="3.30.70.1400:FF:000001">
    <property type="entry name" value="Aminomethyltransferase"/>
    <property type="match status" value="1"/>
</dbReference>
<dbReference type="STRING" id="585501.HMPREF6123_1177"/>
<dbReference type="InterPro" id="IPR022903">
    <property type="entry name" value="GcvT_bac"/>
</dbReference>
<evidence type="ECO:0000256" key="6">
    <source>
        <dbReference type="ARBA" id="ARBA00047665"/>
    </source>
</evidence>
<dbReference type="InterPro" id="IPR029043">
    <property type="entry name" value="GcvT/YgfZ_C"/>
</dbReference>
<dbReference type="Pfam" id="PF01571">
    <property type="entry name" value="GCV_T"/>
    <property type="match status" value="1"/>
</dbReference>
<dbReference type="PIRSF" id="PIRSF006487">
    <property type="entry name" value="GcvT"/>
    <property type="match status" value="1"/>
</dbReference>
<dbReference type="GO" id="GO:0005960">
    <property type="term" value="C:glycine cleavage complex"/>
    <property type="evidence" value="ECO:0007669"/>
    <property type="project" value="InterPro"/>
</dbReference>
<feature type="domain" description="Aminomethyltransferase C-terminal" evidence="10">
    <location>
        <begin position="300"/>
        <end position="377"/>
    </location>
</feature>
<dbReference type="InParanoid" id="C2KXF8"/>
<dbReference type="NCBIfam" id="TIGR00528">
    <property type="entry name" value="gcvT"/>
    <property type="match status" value="1"/>
</dbReference>
<protein>
    <recommendedName>
        <fullName evidence="2 7">Aminomethyltransferase</fullName>
        <ecNumber evidence="2 7">2.1.2.10</ecNumber>
    </recommendedName>
    <alternativeName>
        <fullName evidence="5 7">Glycine cleavage system T protein</fullName>
    </alternativeName>
</protein>
<dbReference type="InterPro" id="IPR028896">
    <property type="entry name" value="GcvT/YgfZ/DmdA"/>
</dbReference>
<evidence type="ECO:0000256" key="4">
    <source>
        <dbReference type="ARBA" id="ARBA00022679"/>
    </source>
</evidence>
<sequence length="380" mass="42306">MGKKHDNKITIKQRRQFMELKTPLYEAHVKAGGKIVPFAGFLLPVQYEQSGVIKEHMAVRTEAGLFDVSHMGEVLCKGKDALANLQKILTNNFENMVDGQARYSLMCNENGGVVDDLIVYKKGDNDYFIVVNAANREKDFNWMVQHKFGDVEFTNVSDDYAQIALQGPKAMDIIRRLTSEENIPQKYYHAVFNATVDGIPCIVSKTGYTGEDGVELYLDSSKAEEMWDKLLAAGKEEGLIPCGLGARDTLRMEAAMPLYGHEMDDEITPLETGLKFAVKMDKPDFIGKAAIEAKGEPKIKRVGLKVTGRGVIREHQDVLAGDQVIGHTTSGTHCPFLNYPVGMALIDPKYAEVGTQLQVDVRGRKVDVEVVALPFYKREK</sequence>
<dbReference type="GO" id="GO:0008483">
    <property type="term" value="F:transaminase activity"/>
    <property type="evidence" value="ECO:0007669"/>
    <property type="project" value="UniProtKB-KW"/>
</dbReference>
<dbReference type="NCBIfam" id="NF001567">
    <property type="entry name" value="PRK00389.1"/>
    <property type="match status" value="1"/>
</dbReference>
<proteinExistence type="inferred from homology"/>
<reference evidence="11 12" key="1">
    <citation type="submission" date="2009-04" db="EMBL/GenBank/DDBJ databases">
        <authorList>
            <person name="Qin X."/>
            <person name="Bachman B."/>
            <person name="Battles P."/>
            <person name="Bell A."/>
            <person name="Bess C."/>
            <person name="Bickham C."/>
            <person name="Chaboub L."/>
            <person name="Chen D."/>
            <person name="Coyle M."/>
            <person name="Deiros D.R."/>
            <person name="Dinh H."/>
            <person name="Forbes L."/>
            <person name="Fowler G."/>
            <person name="Francisco L."/>
            <person name="Fu Q."/>
            <person name="Gubbala S."/>
            <person name="Hale W."/>
            <person name="Han Y."/>
            <person name="Hemphill L."/>
            <person name="Highlander S.K."/>
            <person name="Hirani K."/>
            <person name="Hogues M."/>
            <person name="Jackson L."/>
            <person name="Jakkamsetti A."/>
            <person name="Javaid M."/>
            <person name="Jiang H."/>
            <person name="Korchina V."/>
            <person name="Kovar C."/>
            <person name="Lara F."/>
            <person name="Lee S."/>
            <person name="Mata R."/>
            <person name="Mathew T."/>
            <person name="Moen C."/>
            <person name="Morales K."/>
            <person name="Munidasa M."/>
            <person name="Nazareth L."/>
            <person name="Ngo R."/>
            <person name="Nguyen L."/>
            <person name="Okwuonu G."/>
            <person name="Ongeri F."/>
            <person name="Patil S."/>
            <person name="Petrosino J."/>
            <person name="Pham C."/>
            <person name="Pham P."/>
            <person name="Pu L.-L."/>
            <person name="Puazo M."/>
            <person name="Raj R."/>
            <person name="Reid J."/>
            <person name="Rouhana J."/>
            <person name="Saada N."/>
            <person name="Shang Y."/>
            <person name="Simmons D."/>
            <person name="Thornton R."/>
            <person name="Warren J."/>
            <person name="Weissenberger G."/>
            <person name="Zhang J."/>
            <person name="Zhang L."/>
            <person name="Zhou C."/>
            <person name="Zhu D."/>
            <person name="Muzny D."/>
            <person name="Worley K."/>
            <person name="Gibbs R."/>
        </authorList>
    </citation>
    <scope>NUCLEOTIDE SEQUENCE [LARGE SCALE GENOMIC DNA]</scope>
    <source>
        <strain evidence="11 12">F0268</strain>
    </source>
</reference>
<dbReference type="PANTHER" id="PTHR43757:SF2">
    <property type="entry name" value="AMINOMETHYLTRANSFERASE, MITOCHONDRIAL"/>
    <property type="match status" value="1"/>
</dbReference>
<evidence type="ECO:0000256" key="2">
    <source>
        <dbReference type="ARBA" id="ARBA00012616"/>
    </source>
</evidence>
<evidence type="ECO:0000256" key="8">
    <source>
        <dbReference type="PIRSR" id="PIRSR006487-1"/>
    </source>
</evidence>
<name>C2KXF8_9FIRM</name>
<dbReference type="PANTHER" id="PTHR43757">
    <property type="entry name" value="AMINOMETHYLTRANSFERASE"/>
    <property type="match status" value="1"/>
</dbReference>
<dbReference type="InterPro" id="IPR006222">
    <property type="entry name" value="GCVT_N"/>
</dbReference>